<dbReference type="Proteomes" id="UP001158576">
    <property type="component" value="Chromosome PAR"/>
</dbReference>
<dbReference type="SUPFAM" id="SSF117281">
    <property type="entry name" value="Kelch motif"/>
    <property type="match status" value="1"/>
</dbReference>
<reference evidence="2 3" key="1">
    <citation type="submission" date="2021-04" db="EMBL/GenBank/DDBJ databases">
        <authorList>
            <person name="Bliznina A."/>
        </authorList>
    </citation>
    <scope>NUCLEOTIDE SEQUENCE [LARGE SCALE GENOMIC DNA]</scope>
</reference>
<evidence type="ECO:0000313" key="2">
    <source>
        <dbReference type="EMBL" id="CAG5082794.1"/>
    </source>
</evidence>
<name>A0ABN7RSH2_OIKDI</name>
<proteinExistence type="predicted"/>
<keyword evidence="1" id="KW-0880">Kelch repeat</keyword>
<protein>
    <submittedName>
        <fullName evidence="2">Oidioi.mRNA.OKI2018_I69.PAR.g10209.t1.cds</fullName>
    </submittedName>
</protein>
<dbReference type="InterPro" id="IPR015915">
    <property type="entry name" value="Kelch-typ_b-propeller"/>
</dbReference>
<dbReference type="Pfam" id="PF01344">
    <property type="entry name" value="Kelch_1"/>
    <property type="match status" value="1"/>
</dbReference>
<evidence type="ECO:0000313" key="3">
    <source>
        <dbReference type="Proteomes" id="UP001158576"/>
    </source>
</evidence>
<dbReference type="EMBL" id="OU015568">
    <property type="protein sequence ID" value="CAG5082794.1"/>
    <property type="molecule type" value="Genomic_DNA"/>
</dbReference>
<accession>A0ABN7RSH2</accession>
<dbReference type="InterPro" id="IPR006652">
    <property type="entry name" value="Kelch_1"/>
</dbReference>
<organism evidence="2 3">
    <name type="scientific">Oikopleura dioica</name>
    <name type="common">Tunicate</name>
    <dbReference type="NCBI Taxonomy" id="34765"/>
    <lineage>
        <taxon>Eukaryota</taxon>
        <taxon>Metazoa</taxon>
        <taxon>Chordata</taxon>
        <taxon>Tunicata</taxon>
        <taxon>Appendicularia</taxon>
        <taxon>Copelata</taxon>
        <taxon>Oikopleuridae</taxon>
        <taxon>Oikopleura</taxon>
    </lineage>
</organism>
<keyword evidence="3" id="KW-1185">Reference proteome</keyword>
<sequence>MLLFQLISIASARKALIIGGSGEFTSNLDVILNNGTIELSDREAMSELGGGTAKSYQWHCSVLFRGEPYIIGGFPTAYYEQVIKYNGFYWIQVERLPEPIFGQICSVFDDRIWVCAGKHILGHSNRKCFLFDGEHWSSMNSYQARSLRPAGAVLQDGFYLIGGAHESDQTTPLRTVEKCTLTGCVQSSLYPKPNNMASAVSVNGTIFVFGGYDGEDLLREIYSFGSFSAAWRHVGNLNRQRAGHLVLALGKSNFPIFLIFGGKNKNGEPKCEIFNPLVSRRSQEFSIPELDGRRIGASTVVLESYP</sequence>
<dbReference type="Gene3D" id="2.120.10.80">
    <property type="entry name" value="Kelch-type beta propeller"/>
    <property type="match status" value="2"/>
</dbReference>
<gene>
    <name evidence="2" type="ORF">OKIOD_LOCUS1767</name>
</gene>
<evidence type="ECO:0000256" key="1">
    <source>
        <dbReference type="ARBA" id="ARBA00022441"/>
    </source>
</evidence>
<dbReference type="PANTHER" id="PTHR45632">
    <property type="entry name" value="LD33804P"/>
    <property type="match status" value="1"/>
</dbReference>